<gene>
    <name evidence="1" type="ORF">AB433_05525</name>
</gene>
<dbReference type="KEGG" id="cna:AB433_05525"/>
<protein>
    <submittedName>
        <fullName evidence="1">Uncharacterized protein</fullName>
    </submittedName>
</protein>
<dbReference type="AlphaFoldDB" id="A0A0G3XLT1"/>
<evidence type="ECO:0000313" key="1">
    <source>
        <dbReference type="EMBL" id="AKM11571.1"/>
    </source>
</evidence>
<reference evidence="1 2" key="1">
    <citation type="submission" date="2015-06" db="EMBL/GenBank/DDBJ databases">
        <authorList>
            <person name="Zeng Y."/>
            <person name="Huang Y."/>
        </authorList>
    </citation>
    <scope>NUCLEOTIDE SEQUENCE [LARGE SCALE GENOMIC DNA]</scope>
    <source>
        <strain evidence="1 2">PQ-2</strain>
    </source>
</reference>
<organism evidence="1 2">
    <name type="scientific">Croceicoccus naphthovorans</name>
    <dbReference type="NCBI Taxonomy" id="1348774"/>
    <lineage>
        <taxon>Bacteria</taxon>
        <taxon>Pseudomonadati</taxon>
        <taxon>Pseudomonadota</taxon>
        <taxon>Alphaproteobacteria</taxon>
        <taxon>Sphingomonadales</taxon>
        <taxon>Erythrobacteraceae</taxon>
        <taxon>Croceicoccus</taxon>
    </lineage>
</organism>
<proteinExistence type="predicted"/>
<sequence>MVTSSAAASNTGSAQSIAQARQAVAQHFLAIDKPHLARIVLDGQGDDFDEVQLAVSVLAKQAGTIARYQDALHQYADHGFWDDALPGGPLALHDAGEMARNVLAGRTAFFHGD</sequence>
<dbReference type="PATRIC" id="fig|1348774.3.peg.1159"/>
<dbReference type="Proteomes" id="UP000035287">
    <property type="component" value="Chromosome"/>
</dbReference>
<keyword evidence="2" id="KW-1185">Reference proteome</keyword>
<evidence type="ECO:0000313" key="2">
    <source>
        <dbReference type="Proteomes" id="UP000035287"/>
    </source>
</evidence>
<dbReference type="STRING" id="1348774.AB433_05525"/>
<dbReference type="EMBL" id="CP011770">
    <property type="protein sequence ID" value="AKM11571.1"/>
    <property type="molecule type" value="Genomic_DNA"/>
</dbReference>
<accession>A0A0G3XLT1</accession>
<name>A0A0G3XLT1_9SPHN</name>